<name>A0A8R1W570_ACYPI</name>
<dbReference type="OMA" id="VSYVALW"/>
<dbReference type="PROSITE" id="PS50082">
    <property type="entry name" value="WD_REPEATS_2"/>
    <property type="match status" value="2"/>
</dbReference>
<dbReference type="Pfam" id="PF00400">
    <property type="entry name" value="WD40"/>
    <property type="match status" value="2"/>
</dbReference>
<dbReference type="GO" id="GO:0005085">
    <property type="term" value="F:guanyl-nucleotide exchange factor activity"/>
    <property type="evidence" value="ECO:0007669"/>
    <property type="project" value="InterPro"/>
</dbReference>
<dbReference type="GO" id="GO:0005789">
    <property type="term" value="C:endoplasmic reticulum membrane"/>
    <property type="evidence" value="ECO:0007669"/>
    <property type="project" value="UniProtKB-SubCell"/>
</dbReference>
<keyword evidence="6" id="KW-0256">Endoplasmic reticulum</keyword>
<evidence type="ECO:0000256" key="8">
    <source>
        <dbReference type="ARBA" id="ARBA00022927"/>
    </source>
</evidence>
<evidence type="ECO:0000313" key="13">
    <source>
        <dbReference type="EnsemblMetazoa" id="XP_001949561.1"/>
    </source>
</evidence>
<accession>A0A8R1W570</accession>
<reference evidence="14" key="1">
    <citation type="submission" date="2010-06" db="EMBL/GenBank/DDBJ databases">
        <authorList>
            <person name="Jiang H."/>
            <person name="Abraham K."/>
            <person name="Ali S."/>
            <person name="Alsbrooks S.L."/>
            <person name="Anim B.N."/>
            <person name="Anosike U.S."/>
            <person name="Attaway T."/>
            <person name="Bandaranaike D.P."/>
            <person name="Battles P.K."/>
            <person name="Bell S.N."/>
            <person name="Bell A.V."/>
            <person name="Beltran B."/>
            <person name="Bickham C."/>
            <person name="Bustamante Y."/>
            <person name="Caleb T."/>
            <person name="Canada A."/>
            <person name="Cardenas V."/>
            <person name="Carter K."/>
            <person name="Chacko J."/>
            <person name="Chandrabose M.N."/>
            <person name="Chavez D."/>
            <person name="Chavez A."/>
            <person name="Chen L."/>
            <person name="Chu H.-S."/>
            <person name="Claassen K.J."/>
            <person name="Cockrell R."/>
            <person name="Collins M."/>
            <person name="Cooper J.A."/>
            <person name="Cree A."/>
            <person name="Curry S.M."/>
            <person name="Da Y."/>
            <person name="Dao M.D."/>
            <person name="Das B."/>
            <person name="Davila M.-L."/>
            <person name="Davy-Carroll L."/>
            <person name="Denson S."/>
            <person name="Dinh H."/>
            <person name="Ebong V.E."/>
            <person name="Edwards J.R."/>
            <person name="Egan A."/>
            <person name="El-Daye J."/>
            <person name="Escobedo L."/>
            <person name="Fernandez S."/>
            <person name="Fernando P.R."/>
            <person name="Flagg N."/>
            <person name="Forbes L.D."/>
            <person name="Fowler R.G."/>
            <person name="Fu Q."/>
            <person name="Gabisi R.A."/>
            <person name="Ganer J."/>
            <person name="Garbino Pronczuk A."/>
            <person name="Garcia R.M."/>
            <person name="Garner T."/>
            <person name="Garrett T.E."/>
            <person name="Gonzalez D.A."/>
            <person name="Hamid H."/>
            <person name="Hawkins E.S."/>
            <person name="Hirani K."/>
            <person name="Hogues M.E."/>
            <person name="Hollins B."/>
            <person name="Hsiao C.-H."/>
            <person name="Jabil R."/>
            <person name="James M.L."/>
            <person name="Jhangiani S.N."/>
            <person name="Johnson B."/>
            <person name="Johnson Q."/>
            <person name="Joshi V."/>
            <person name="Kalu J.B."/>
            <person name="Kam C."/>
            <person name="Kashfia A."/>
            <person name="Keebler J."/>
            <person name="Kisamo H."/>
            <person name="Kovar C.L."/>
            <person name="Lago L.A."/>
            <person name="Lai C.-Y."/>
            <person name="Laidlaw J."/>
            <person name="Lara F."/>
            <person name="Le T.-K."/>
            <person name="Lee S.L."/>
            <person name="Legall F.H."/>
            <person name="Lemon S.J."/>
            <person name="Lewis L.R."/>
            <person name="Li B."/>
            <person name="Liu Y."/>
            <person name="Liu Y.-S."/>
            <person name="Lopez J."/>
            <person name="Lozado R.J."/>
            <person name="Lu J."/>
            <person name="Madu R.C."/>
            <person name="Maheshwari M."/>
            <person name="Maheshwari R."/>
            <person name="Malloy K."/>
            <person name="Martinez E."/>
            <person name="Mathew T."/>
            <person name="Mercado I.C."/>
            <person name="Mercado C."/>
            <person name="Meyer B."/>
            <person name="Montgomery K."/>
            <person name="Morgan M.B."/>
            <person name="Munidasa M."/>
            <person name="Nazareth L.V."/>
            <person name="Nelson J."/>
            <person name="Ng B.M."/>
            <person name="Nguyen N.B."/>
            <person name="Nguyen P.Q."/>
            <person name="Nguyen T."/>
            <person name="Obregon M."/>
            <person name="Okwuonu G.O."/>
            <person name="Onwere C.G."/>
            <person name="Orozco G."/>
            <person name="Parra A."/>
            <person name="Patel S."/>
            <person name="Patil S."/>
            <person name="Perez A."/>
            <person name="Perez Y."/>
            <person name="Pham C."/>
            <person name="Primus E.L."/>
            <person name="Pu L.-L."/>
            <person name="Puazo M."/>
            <person name="Qin X."/>
            <person name="Quiroz J.B."/>
            <person name="Reese J."/>
            <person name="Richards S."/>
            <person name="Rives C.M."/>
            <person name="Robberts R."/>
            <person name="Ruiz S.J."/>
            <person name="Ruiz M.J."/>
            <person name="Santibanez J."/>
            <person name="Schneider B.W."/>
            <person name="Sisson I."/>
            <person name="Smith M."/>
            <person name="Sodergren E."/>
            <person name="Song X.-Z."/>
            <person name="Song B.B."/>
            <person name="Summersgill H."/>
            <person name="Thelus R."/>
            <person name="Thornton R.D."/>
            <person name="Trejos Z.Y."/>
            <person name="Usmani K."/>
            <person name="Vattathil S."/>
            <person name="Villasana D."/>
            <person name="Walker D.L."/>
            <person name="Wang S."/>
            <person name="Wang K."/>
            <person name="White C.S."/>
            <person name="Williams A.C."/>
            <person name="Williamson J."/>
            <person name="Wilson K."/>
            <person name="Woghiren I.O."/>
            <person name="Woodworth J.R."/>
            <person name="Worley K.C."/>
            <person name="Wright R.A."/>
            <person name="Wu W."/>
            <person name="Young L."/>
            <person name="Zhang L."/>
            <person name="Zhang J."/>
            <person name="Zhu Y."/>
            <person name="Muzny D.M."/>
            <person name="Weinstock G."/>
            <person name="Gibbs R.A."/>
        </authorList>
    </citation>
    <scope>NUCLEOTIDE SEQUENCE [LARGE SCALE GENOMIC DNA]</scope>
    <source>
        <strain evidence="14">LSR1</strain>
    </source>
</reference>
<feature type="repeat" description="WD" evidence="11">
    <location>
        <begin position="175"/>
        <end position="207"/>
    </location>
</feature>
<evidence type="ECO:0000256" key="2">
    <source>
        <dbReference type="ARBA" id="ARBA00022448"/>
    </source>
</evidence>
<dbReference type="GO" id="GO:0006888">
    <property type="term" value="P:endoplasmic reticulum to Golgi vesicle-mediated transport"/>
    <property type="evidence" value="ECO:0007669"/>
    <property type="project" value="TreeGrafter"/>
</dbReference>
<evidence type="ECO:0000256" key="6">
    <source>
        <dbReference type="ARBA" id="ARBA00022824"/>
    </source>
</evidence>
<dbReference type="PANTHER" id="PTHR23284:SF0">
    <property type="entry name" value="PROLACTIN REGULATORY ELEMENT-BINDING PROTEIN"/>
    <property type="match status" value="1"/>
</dbReference>
<evidence type="ECO:0000256" key="9">
    <source>
        <dbReference type="ARBA" id="ARBA00022989"/>
    </source>
</evidence>
<keyword evidence="9 12" id="KW-1133">Transmembrane helix</keyword>
<keyword evidence="10 12" id="KW-0472">Membrane</keyword>
<evidence type="ECO:0000256" key="11">
    <source>
        <dbReference type="PROSITE-ProRule" id="PRU00221"/>
    </source>
</evidence>
<keyword evidence="14" id="KW-1185">Reference proteome</keyword>
<feature type="repeat" description="WD" evidence="11">
    <location>
        <begin position="138"/>
        <end position="160"/>
    </location>
</feature>
<dbReference type="GO" id="GO:0003400">
    <property type="term" value="P:regulation of COPII vesicle coating"/>
    <property type="evidence" value="ECO:0007669"/>
    <property type="project" value="TreeGrafter"/>
</dbReference>
<evidence type="ECO:0000256" key="3">
    <source>
        <dbReference type="ARBA" id="ARBA00022574"/>
    </source>
</evidence>
<keyword evidence="8" id="KW-0653">Protein transport</keyword>
<dbReference type="AlphaFoldDB" id="A0A8R1W570"/>
<evidence type="ECO:0000256" key="5">
    <source>
        <dbReference type="ARBA" id="ARBA00022737"/>
    </source>
</evidence>
<reference evidence="13" key="2">
    <citation type="submission" date="2022-06" db="UniProtKB">
        <authorList>
            <consortium name="EnsemblMetazoa"/>
        </authorList>
    </citation>
    <scope>IDENTIFICATION</scope>
</reference>
<evidence type="ECO:0000256" key="7">
    <source>
        <dbReference type="ARBA" id="ARBA00022892"/>
    </source>
</evidence>
<keyword evidence="3 11" id="KW-0853">WD repeat</keyword>
<feature type="transmembrane region" description="Helical" evidence="12">
    <location>
        <begin position="360"/>
        <end position="380"/>
    </location>
</feature>
<dbReference type="InterPro" id="IPR045260">
    <property type="entry name" value="Sec12-like"/>
</dbReference>
<dbReference type="Proteomes" id="UP000007819">
    <property type="component" value="Chromosome A2"/>
</dbReference>
<keyword evidence="2" id="KW-0813">Transport</keyword>
<dbReference type="RefSeq" id="XP_001949561.1">
    <property type="nucleotide sequence ID" value="XM_001949526.4"/>
</dbReference>
<dbReference type="Gene3D" id="2.130.10.10">
    <property type="entry name" value="YVTN repeat-like/Quinoprotein amine dehydrogenase"/>
    <property type="match status" value="1"/>
</dbReference>
<dbReference type="InterPro" id="IPR036322">
    <property type="entry name" value="WD40_repeat_dom_sf"/>
</dbReference>
<protein>
    <recommendedName>
        <fullName evidence="15">Prolactin regulatory element-binding protein</fullName>
    </recommendedName>
</protein>
<proteinExistence type="predicted"/>
<dbReference type="PROSITE" id="PS50294">
    <property type="entry name" value="WD_REPEATS_REGION"/>
    <property type="match status" value="1"/>
</dbReference>
<dbReference type="PANTHER" id="PTHR23284">
    <property type="entry name" value="PROLACTIN REGULATORY ELEMENT BINDING PROTEIN"/>
    <property type="match status" value="1"/>
</dbReference>
<sequence length="381" mass="42798">MGSMSQVVTTTNLPMYSIQTFLKNYILVAGGGGSSKTGIANGFEVFKLNRDGKTITMTKVIRYDSGPNVIMNCCTNISGNTVYIAANENDRCRQYMADIIIEPTFHDGKAGKEINFKITSGDSLLTDFSEEEPLQRIVKINNDGNLMVTGGTDGCIRLWDFPIVKSKDTRPLKEYKCHTKEIDDIDISPDGQFIVSVAKDGKAYHWNTVTNVCSTLIHPDPDYVKQIFKRCKFGVIGNKPIFNIYTIANGPKQKSYLQRWSENNKIIYELLFSEPTSALAVRQDGLYIAVGTMYSGSVSIHEASNLKMIYNVKQAHAMFVTGLEFLNKDLMPDMKAAVLSISVDNRVCLHSIPSIKLVPYWKMLIIIHFILLLFYFIIFIL</sequence>
<dbReference type="OrthoDB" id="2013972at2759"/>
<organism evidence="13 14">
    <name type="scientific">Acyrthosiphon pisum</name>
    <name type="common">Pea aphid</name>
    <dbReference type="NCBI Taxonomy" id="7029"/>
    <lineage>
        <taxon>Eukaryota</taxon>
        <taxon>Metazoa</taxon>
        <taxon>Ecdysozoa</taxon>
        <taxon>Arthropoda</taxon>
        <taxon>Hexapoda</taxon>
        <taxon>Insecta</taxon>
        <taxon>Pterygota</taxon>
        <taxon>Neoptera</taxon>
        <taxon>Paraneoptera</taxon>
        <taxon>Hemiptera</taxon>
        <taxon>Sternorrhyncha</taxon>
        <taxon>Aphidomorpha</taxon>
        <taxon>Aphidoidea</taxon>
        <taxon>Aphididae</taxon>
        <taxon>Macrosiphini</taxon>
        <taxon>Acyrthosiphon</taxon>
    </lineage>
</organism>
<evidence type="ECO:0000313" key="14">
    <source>
        <dbReference type="Proteomes" id="UP000007819"/>
    </source>
</evidence>
<evidence type="ECO:0000256" key="12">
    <source>
        <dbReference type="SAM" id="Phobius"/>
    </source>
</evidence>
<dbReference type="GO" id="GO:0015031">
    <property type="term" value="P:protein transport"/>
    <property type="evidence" value="ECO:0007669"/>
    <property type="project" value="UniProtKB-KW"/>
</dbReference>
<dbReference type="GeneID" id="100168055"/>
<keyword evidence="4 12" id="KW-0812">Transmembrane</keyword>
<dbReference type="SUPFAM" id="SSF50978">
    <property type="entry name" value="WD40 repeat-like"/>
    <property type="match status" value="1"/>
</dbReference>
<evidence type="ECO:0000256" key="4">
    <source>
        <dbReference type="ARBA" id="ARBA00022692"/>
    </source>
</evidence>
<dbReference type="InterPro" id="IPR001680">
    <property type="entry name" value="WD40_rpt"/>
</dbReference>
<evidence type="ECO:0000256" key="1">
    <source>
        <dbReference type="ARBA" id="ARBA00004389"/>
    </source>
</evidence>
<keyword evidence="7" id="KW-0931">ER-Golgi transport</keyword>
<dbReference type="InterPro" id="IPR015943">
    <property type="entry name" value="WD40/YVTN_repeat-like_dom_sf"/>
</dbReference>
<dbReference type="EnsemblMetazoa" id="XM_001949526.5">
    <property type="protein sequence ID" value="XP_001949561.1"/>
    <property type="gene ID" value="LOC100168055"/>
</dbReference>
<evidence type="ECO:0008006" key="15">
    <source>
        <dbReference type="Google" id="ProtNLM"/>
    </source>
</evidence>
<comment type="subcellular location">
    <subcellularLocation>
        <location evidence="1">Endoplasmic reticulum membrane</location>
        <topology evidence="1">Single-pass membrane protein</topology>
    </subcellularLocation>
</comment>
<keyword evidence="5" id="KW-0677">Repeat</keyword>
<dbReference type="KEGG" id="api:100168055"/>
<dbReference type="SMART" id="SM00320">
    <property type="entry name" value="WD40"/>
    <property type="match status" value="3"/>
</dbReference>
<evidence type="ECO:0000256" key="10">
    <source>
        <dbReference type="ARBA" id="ARBA00023136"/>
    </source>
</evidence>